<accession>A0ABX5FDI8</accession>
<proteinExistence type="predicted"/>
<gene>
    <name evidence="1" type="ORF">BZL35_00032</name>
</gene>
<evidence type="ECO:0000313" key="2">
    <source>
        <dbReference type="Proteomes" id="UP000242660"/>
    </source>
</evidence>
<name>A0ABX5FDI8_9BURK</name>
<protein>
    <submittedName>
        <fullName evidence="1">Uncharacterized protein</fullName>
    </submittedName>
</protein>
<comment type="caution">
    <text evidence="1">The sequence shown here is derived from an EMBL/GenBank/DDBJ whole genome shotgun (WGS) entry which is preliminary data.</text>
</comment>
<evidence type="ECO:0000313" key="1">
    <source>
        <dbReference type="EMBL" id="PSB91819.1"/>
    </source>
</evidence>
<dbReference type="EMBL" id="MUHY01000001">
    <property type="protein sequence ID" value="PSB91819.1"/>
    <property type="molecule type" value="Genomic_DNA"/>
</dbReference>
<organism evidence="1 2">
    <name type="scientific">Candidatus Pandoraea novymonadis</name>
    <dbReference type="NCBI Taxonomy" id="1808959"/>
    <lineage>
        <taxon>Bacteria</taxon>
        <taxon>Pseudomonadati</taxon>
        <taxon>Pseudomonadota</taxon>
        <taxon>Betaproteobacteria</taxon>
        <taxon>Burkholderiales</taxon>
        <taxon>Burkholderiaceae</taxon>
        <taxon>Pandoraea</taxon>
    </lineage>
</organism>
<dbReference type="Proteomes" id="UP000242660">
    <property type="component" value="Unassembled WGS sequence"/>
</dbReference>
<keyword evidence="2" id="KW-1185">Reference proteome</keyword>
<reference evidence="1 2" key="1">
    <citation type="journal article" date="2017" name="Front. Microbiol.">
        <title>Genome of Ca. Pandoraea novymonadis, an Endosymbiotic Bacterium of the Trypanosomatid Novymonas esmeraldas.</title>
        <authorList>
            <person name="Kostygov A.Y."/>
            <person name="Butenko A."/>
            <person name="Nenarokova A."/>
            <person name="Tashyreva D."/>
            <person name="Flegontov P."/>
            <person name="Lukes J."/>
            <person name="Yurchenko V."/>
        </authorList>
    </citation>
    <scope>NUCLEOTIDE SEQUENCE [LARGE SCALE GENOMIC DNA]</scope>
    <source>
        <strain evidence="1 2">E262</strain>
    </source>
</reference>
<sequence>MAENYDFYNAHNIHWRPQKFEKIDVKINLIFTSKKSVSIFNQSKQIKLHPSEKMKN</sequence>